<feature type="domain" description="DUF6824" evidence="1">
    <location>
        <begin position="329"/>
        <end position="407"/>
    </location>
</feature>
<proteinExistence type="predicted"/>
<comment type="caution">
    <text evidence="2">The sequence shown here is derived from an EMBL/GenBank/DDBJ whole genome shotgun (WGS) entry which is preliminary data.</text>
</comment>
<organism evidence="2 3">
    <name type="scientific">Cylindrotheca closterium</name>
    <dbReference type="NCBI Taxonomy" id="2856"/>
    <lineage>
        <taxon>Eukaryota</taxon>
        <taxon>Sar</taxon>
        <taxon>Stramenopiles</taxon>
        <taxon>Ochrophyta</taxon>
        <taxon>Bacillariophyta</taxon>
        <taxon>Bacillariophyceae</taxon>
        <taxon>Bacillariophycidae</taxon>
        <taxon>Bacillariales</taxon>
        <taxon>Bacillariaceae</taxon>
        <taxon>Cylindrotheca</taxon>
    </lineage>
</organism>
<dbReference type="Pfam" id="PF20710">
    <property type="entry name" value="DUF6824"/>
    <property type="match status" value="2"/>
</dbReference>
<evidence type="ECO:0000313" key="3">
    <source>
        <dbReference type="Proteomes" id="UP001295423"/>
    </source>
</evidence>
<dbReference type="InterPro" id="IPR049227">
    <property type="entry name" value="DUF6824"/>
</dbReference>
<dbReference type="Proteomes" id="UP001295423">
    <property type="component" value="Unassembled WGS sequence"/>
</dbReference>
<evidence type="ECO:0000313" key="2">
    <source>
        <dbReference type="EMBL" id="CAJ1965493.1"/>
    </source>
</evidence>
<protein>
    <recommendedName>
        <fullName evidence="1">DUF6824 domain-containing protein</fullName>
    </recommendedName>
</protein>
<reference evidence="2" key="1">
    <citation type="submission" date="2023-08" db="EMBL/GenBank/DDBJ databases">
        <authorList>
            <person name="Audoor S."/>
            <person name="Bilcke G."/>
        </authorList>
    </citation>
    <scope>NUCLEOTIDE SEQUENCE</scope>
</reference>
<evidence type="ECO:0000259" key="1">
    <source>
        <dbReference type="Pfam" id="PF20710"/>
    </source>
</evidence>
<keyword evidence="3" id="KW-1185">Reference proteome</keyword>
<dbReference type="AlphaFoldDB" id="A0AAD2JMW4"/>
<sequence>MDDLLSQALTKLSFEEREEHQDVLHGVNDTPTEDASFLNSALKELENQLANTKTGSFYEIAETMDPAFVNATPFRVMFLRAKEYDAKAAAEQMLLFFESKHQLFGKDKLVKHITIADLDEDDIAYLKQAFVQFAGRDRSGRQVIVHIGAFVAGIVGAQWSKKTLQNVLRAQYYGLMKALQSEETQIRGIVSVWYAIGDLKAKSRKGYHECFKAVWALPQKKAAIHLCVDDIKQYALFSVVVKLMPANVRARMRLHFGSLTECKYQLSTYGILPESLPFDANGNIDPDQQIQWINSCMMDEQSDRPISASPSRVLELTTTPTQNDVLFTGQVSNHPGNQLYRNLIIDFSHAYDSRTDEMKKQIVSEIIAKIHDIGGRFLRKQEKGRTSAWEEVPSKALRKKIMQAFRNRRRRLDAYSKETAMLIEGEPLPRDVIFGRAQRNPGSELFQRLIKDHSQEYNSLDRGVKMRLVERIMKIIKNQGGRFLEPAPEKGQWVELLNDHARERISMYFRNHRRPRNAS</sequence>
<feature type="domain" description="DUF6824" evidence="1">
    <location>
        <begin position="431"/>
        <end position="511"/>
    </location>
</feature>
<accession>A0AAD2JMW4</accession>
<name>A0AAD2JMW4_9STRA</name>
<gene>
    <name evidence="2" type="ORF">CYCCA115_LOCUS21140</name>
</gene>
<dbReference type="EMBL" id="CAKOGP040002203">
    <property type="protein sequence ID" value="CAJ1965493.1"/>
    <property type="molecule type" value="Genomic_DNA"/>
</dbReference>